<evidence type="ECO:0000256" key="5">
    <source>
        <dbReference type="SAM" id="SignalP"/>
    </source>
</evidence>
<dbReference type="GO" id="GO:0043190">
    <property type="term" value="C:ATP-binding cassette (ABC) transporter complex"/>
    <property type="evidence" value="ECO:0007669"/>
    <property type="project" value="InterPro"/>
</dbReference>
<evidence type="ECO:0000313" key="8">
    <source>
        <dbReference type="Proteomes" id="UP000190080"/>
    </source>
</evidence>
<dbReference type="PIRSF" id="PIRSF002741">
    <property type="entry name" value="MppA"/>
    <property type="match status" value="1"/>
</dbReference>
<dbReference type="EMBL" id="MZGV01000051">
    <property type="protein sequence ID" value="OPJ59042.1"/>
    <property type="molecule type" value="Genomic_DNA"/>
</dbReference>
<dbReference type="Gene3D" id="3.40.190.10">
    <property type="entry name" value="Periplasmic binding protein-like II"/>
    <property type="match status" value="1"/>
</dbReference>
<evidence type="ECO:0000256" key="3">
    <source>
        <dbReference type="ARBA" id="ARBA00022448"/>
    </source>
</evidence>
<keyword evidence="3" id="KW-0813">Transport</keyword>
<reference evidence="7 8" key="1">
    <citation type="submission" date="2017-03" db="EMBL/GenBank/DDBJ databases">
        <title>Genome sequence of Clostridium oryzae DSM 28571.</title>
        <authorList>
            <person name="Poehlein A."/>
            <person name="Daniel R."/>
        </authorList>
    </citation>
    <scope>NUCLEOTIDE SEQUENCE [LARGE SCALE GENOMIC DNA]</scope>
    <source>
        <strain evidence="7 8">DSM 28571</strain>
    </source>
</reference>
<dbReference type="GO" id="GO:1904680">
    <property type="term" value="F:peptide transmembrane transporter activity"/>
    <property type="evidence" value="ECO:0007669"/>
    <property type="project" value="TreeGrafter"/>
</dbReference>
<comment type="subcellular location">
    <subcellularLocation>
        <location evidence="1">Cell envelope</location>
    </subcellularLocation>
</comment>
<comment type="caution">
    <text evidence="7">The sequence shown here is derived from an EMBL/GenBank/DDBJ whole genome shotgun (WGS) entry which is preliminary data.</text>
</comment>
<proteinExistence type="inferred from homology"/>
<feature type="chain" id="PRO_5038726861" evidence="5">
    <location>
        <begin position="22"/>
        <end position="557"/>
    </location>
</feature>
<dbReference type="GO" id="GO:0042597">
    <property type="term" value="C:periplasmic space"/>
    <property type="evidence" value="ECO:0007669"/>
    <property type="project" value="UniProtKB-ARBA"/>
</dbReference>
<dbReference type="RefSeq" id="WP_079426777.1">
    <property type="nucleotide sequence ID" value="NZ_MZGV01000051.1"/>
</dbReference>
<dbReference type="GO" id="GO:0030313">
    <property type="term" value="C:cell envelope"/>
    <property type="evidence" value="ECO:0007669"/>
    <property type="project" value="UniProtKB-SubCell"/>
</dbReference>
<dbReference type="Proteomes" id="UP000190080">
    <property type="component" value="Unassembled WGS sequence"/>
</dbReference>
<evidence type="ECO:0000256" key="2">
    <source>
        <dbReference type="ARBA" id="ARBA00005695"/>
    </source>
</evidence>
<dbReference type="CDD" id="cd08504">
    <property type="entry name" value="PBP2_OppA"/>
    <property type="match status" value="1"/>
</dbReference>
<feature type="domain" description="Solute-binding protein family 5" evidence="6">
    <location>
        <begin position="92"/>
        <end position="471"/>
    </location>
</feature>
<keyword evidence="8" id="KW-1185">Reference proteome</keyword>
<dbReference type="SUPFAM" id="SSF53850">
    <property type="entry name" value="Periplasmic binding protein-like II"/>
    <property type="match status" value="1"/>
</dbReference>
<dbReference type="Gene3D" id="3.90.76.10">
    <property type="entry name" value="Dipeptide-binding Protein, Domain 1"/>
    <property type="match status" value="1"/>
</dbReference>
<dbReference type="InterPro" id="IPR039424">
    <property type="entry name" value="SBP_5"/>
</dbReference>
<keyword evidence="4 5" id="KW-0732">Signal</keyword>
<dbReference type="STRING" id="1450648.CLORY_34520"/>
<gene>
    <name evidence="7" type="primary">dppE_2</name>
    <name evidence="7" type="ORF">CLORY_34520</name>
</gene>
<dbReference type="PANTHER" id="PTHR30290:SF10">
    <property type="entry name" value="PERIPLASMIC OLIGOPEPTIDE-BINDING PROTEIN-RELATED"/>
    <property type="match status" value="1"/>
</dbReference>
<organism evidence="7 8">
    <name type="scientific">Clostridium oryzae</name>
    <dbReference type="NCBI Taxonomy" id="1450648"/>
    <lineage>
        <taxon>Bacteria</taxon>
        <taxon>Bacillati</taxon>
        <taxon>Bacillota</taxon>
        <taxon>Clostridia</taxon>
        <taxon>Eubacteriales</taxon>
        <taxon>Clostridiaceae</taxon>
        <taxon>Clostridium</taxon>
    </lineage>
</organism>
<evidence type="ECO:0000256" key="1">
    <source>
        <dbReference type="ARBA" id="ARBA00004196"/>
    </source>
</evidence>
<dbReference type="AlphaFoldDB" id="A0A1V4IGB9"/>
<sequence length="557" mass="61823">MKKSKLMVAVLSVAMVSSLFAGCASKKTAGGSSSGIDKDQHLTVAFNVNDVKTLDPSKSSDGYSGNIDQEAQETLGREKIVNGKDIMTKAGASDWKVSSDGKTWTFTIRPNKWSDGKAVTAKDYEYSIKRTLDKKTASIYAYLLTGAGIKGAAAYNAGKGSADDVGVKATDDKTLVITLDKPCTYFEKLLSGKLFTPQRQDIVEKYGDKYGTTADSMVYSGPFKVDSIQMGAQVKLSKNDSYWDKKTVKLQKVTVKFMPDESARMNSLMNGELDIAGAPTQEWMDKLKTNDKLKGYTYSETGTNYEFFNQKVKLFSNANVRKAFLLAYNHPDQIKAFWQGTGKAAYSWVPDTISIGDDNYRQKAPEFMKDNATEAKALLKKGLQELGMSTDPSKVKVTYLSGGTDSRSKEMADWVISNYKKNLGINVKVAAEEWAQFTDDVNNSKYEMAGMNWGADYNDPMTFFDMFQTGAGVVPTNWSNKEYDALVDDAKNTTDQAKRLADFQKAEKILINDNAVIIPTVFRTASPFVYKYVKNYNYISFLGPGASEWKYMYTQGR</sequence>
<dbReference type="FunFam" id="3.90.76.10:FF:000001">
    <property type="entry name" value="Oligopeptide ABC transporter substrate-binding protein"/>
    <property type="match status" value="1"/>
</dbReference>
<evidence type="ECO:0000313" key="7">
    <source>
        <dbReference type="EMBL" id="OPJ59042.1"/>
    </source>
</evidence>
<dbReference type="PANTHER" id="PTHR30290">
    <property type="entry name" value="PERIPLASMIC BINDING COMPONENT OF ABC TRANSPORTER"/>
    <property type="match status" value="1"/>
</dbReference>
<feature type="signal peptide" evidence="5">
    <location>
        <begin position="1"/>
        <end position="21"/>
    </location>
</feature>
<dbReference type="InterPro" id="IPR030678">
    <property type="entry name" value="Peptide/Ni-bd"/>
</dbReference>
<dbReference type="InterPro" id="IPR000914">
    <property type="entry name" value="SBP_5_dom"/>
</dbReference>
<dbReference type="GO" id="GO:0015833">
    <property type="term" value="P:peptide transport"/>
    <property type="evidence" value="ECO:0007669"/>
    <property type="project" value="TreeGrafter"/>
</dbReference>
<dbReference type="Pfam" id="PF00496">
    <property type="entry name" value="SBP_bac_5"/>
    <property type="match status" value="1"/>
</dbReference>
<name>A0A1V4IGB9_9CLOT</name>
<dbReference type="OrthoDB" id="9801912at2"/>
<comment type="similarity">
    <text evidence="2">Belongs to the bacterial solute-binding protein 5 family.</text>
</comment>
<accession>A0A1V4IGB9</accession>
<dbReference type="PROSITE" id="PS51257">
    <property type="entry name" value="PROKAR_LIPOPROTEIN"/>
    <property type="match status" value="1"/>
</dbReference>
<dbReference type="Gene3D" id="3.10.105.10">
    <property type="entry name" value="Dipeptide-binding Protein, Domain 3"/>
    <property type="match status" value="1"/>
</dbReference>
<evidence type="ECO:0000259" key="6">
    <source>
        <dbReference type="Pfam" id="PF00496"/>
    </source>
</evidence>
<evidence type="ECO:0000256" key="4">
    <source>
        <dbReference type="ARBA" id="ARBA00022729"/>
    </source>
</evidence>
<protein>
    <submittedName>
        <fullName evidence="7">Dipeptide-binding protein DppE</fullName>
    </submittedName>
</protein>